<evidence type="ECO:0000259" key="6">
    <source>
        <dbReference type="Pfam" id="PF14378"/>
    </source>
</evidence>
<accession>A0A4Q5N451</accession>
<feature type="transmembrane region" description="Helical" evidence="5">
    <location>
        <begin position="120"/>
        <end position="138"/>
    </location>
</feature>
<dbReference type="CDD" id="cd03386">
    <property type="entry name" value="PAP2_Aur1_like"/>
    <property type="match status" value="1"/>
</dbReference>
<dbReference type="OrthoDB" id="5241565at2"/>
<keyword evidence="3 5" id="KW-1133">Transmembrane helix</keyword>
<gene>
    <name evidence="7" type="ORF">EUA98_00410</name>
</gene>
<dbReference type="InterPro" id="IPR052185">
    <property type="entry name" value="IPC_Synthase-Related"/>
</dbReference>
<dbReference type="PANTHER" id="PTHR31310:SF7">
    <property type="entry name" value="PA-PHOSPHATASE RELATED-FAMILY PROTEIN DDB_G0268928"/>
    <property type="match status" value="1"/>
</dbReference>
<sequence length="279" mass="29953">MALSLSVDSSGSTTAVATSRPRWWRELSFVGVIYLAYSLIRNGAPEQVARAQDNARSIVHLEHLFGLDVEHGINAFVASLPALAIPANYYYATLHLAVTMSVLAWLYAVRSPEYRRARSVLLTMTLLALVGYWLFPLAPPRLMTGGDFVDTVRSFSTWGVAPSAPISTASNQYAAMPSMHVGWALWSGITLAQLARTPLLRGLGAAYPATTLLVVVATGNHFLLDAVAALVLFVVAIVIVDVAGRARFGLSPAVRQRDGALPAAPSDRPIEALASSRRV</sequence>
<evidence type="ECO:0000313" key="7">
    <source>
        <dbReference type="EMBL" id="RYV52990.1"/>
    </source>
</evidence>
<evidence type="ECO:0000256" key="3">
    <source>
        <dbReference type="ARBA" id="ARBA00022989"/>
    </source>
</evidence>
<organism evidence="7 8">
    <name type="scientific">Pengzhenrongella frigida</name>
    <dbReference type="NCBI Taxonomy" id="1259133"/>
    <lineage>
        <taxon>Bacteria</taxon>
        <taxon>Bacillati</taxon>
        <taxon>Actinomycetota</taxon>
        <taxon>Actinomycetes</taxon>
        <taxon>Micrococcales</taxon>
        <taxon>Pengzhenrongella</taxon>
    </lineage>
</organism>
<evidence type="ECO:0000256" key="2">
    <source>
        <dbReference type="ARBA" id="ARBA00022692"/>
    </source>
</evidence>
<evidence type="ECO:0000256" key="4">
    <source>
        <dbReference type="ARBA" id="ARBA00023136"/>
    </source>
</evidence>
<proteinExistence type="predicted"/>
<dbReference type="Proteomes" id="UP000293764">
    <property type="component" value="Unassembled WGS sequence"/>
</dbReference>
<dbReference type="AlphaFoldDB" id="A0A4Q5N451"/>
<dbReference type="EMBL" id="SDWW01000001">
    <property type="protein sequence ID" value="RYV52990.1"/>
    <property type="molecule type" value="Genomic_DNA"/>
</dbReference>
<protein>
    <submittedName>
        <fullName evidence="7">Phosphatase PAP2 family protein</fullName>
    </submittedName>
</protein>
<keyword evidence="2 5" id="KW-0812">Transmembrane</keyword>
<dbReference type="GO" id="GO:0016020">
    <property type="term" value="C:membrane"/>
    <property type="evidence" value="ECO:0007669"/>
    <property type="project" value="UniProtKB-SubCell"/>
</dbReference>
<feature type="transmembrane region" description="Helical" evidence="5">
    <location>
        <begin position="89"/>
        <end position="108"/>
    </location>
</feature>
<keyword evidence="8" id="KW-1185">Reference proteome</keyword>
<dbReference type="PANTHER" id="PTHR31310">
    <property type="match status" value="1"/>
</dbReference>
<dbReference type="Pfam" id="PF14378">
    <property type="entry name" value="PAP2_3"/>
    <property type="match status" value="1"/>
</dbReference>
<evidence type="ECO:0000256" key="1">
    <source>
        <dbReference type="ARBA" id="ARBA00004141"/>
    </source>
</evidence>
<dbReference type="InterPro" id="IPR026841">
    <property type="entry name" value="Aur1/Ipt1"/>
</dbReference>
<name>A0A4Q5N451_9MICO</name>
<feature type="transmembrane region" description="Helical" evidence="5">
    <location>
        <begin position="223"/>
        <end position="243"/>
    </location>
</feature>
<comment type="caution">
    <text evidence="7">The sequence shown here is derived from an EMBL/GenBank/DDBJ whole genome shotgun (WGS) entry which is preliminary data.</text>
</comment>
<evidence type="ECO:0000313" key="8">
    <source>
        <dbReference type="Proteomes" id="UP000293764"/>
    </source>
</evidence>
<dbReference type="RefSeq" id="WP_130100689.1">
    <property type="nucleotide sequence ID" value="NZ_SDWW01000001.1"/>
</dbReference>
<comment type="subcellular location">
    <subcellularLocation>
        <location evidence="1">Membrane</location>
        <topology evidence="1">Multi-pass membrane protein</topology>
    </subcellularLocation>
</comment>
<keyword evidence="4 5" id="KW-0472">Membrane</keyword>
<feature type="domain" description="Inositolphosphotransferase Aur1/Ipt1" evidence="6">
    <location>
        <begin position="57"/>
        <end position="238"/>
    </location>
</feature>
<reference evidence="7 8" key="1">
    <citation type="submission" date="2019-01" db="EMBL/GenBank/DDBJ databases">
        <title>Novel species of Cellulomonas.</title>
        <authorList>
            <person name="Liu Q."/>
            <person name="Xin Y.-H."/>
        </authorList>
    </citation>
    <scope>NUCLEOTIDE SEQUENCE [LARGE SCALE GENOMIC DNA]</scope>
    <source>
        <strain evidence="7 8">HLT2-17</strain>
    </source>
</reference>
<evidence type="ECO:0000256" key="5">
    <source>
        <dbReference type="SAM" id="Phobius"/>
    </source>
</evidence>